<dbReference type="GeneID" id="115887365"/>
<feature type="domain" description="PX" evidence="13">
    <location>
        <begin position="1093"/>
        <end position="1225"/>
    </location>
</feature>
<dbReference type="PROSITE" id="PS00411">
    <property type="entry name" value="KINESIN_MOTOR_1"/>
    <property type="match status" value="1"/>
</dbReference>
<evidence type="ECO:0000256" key="7">
    <source>
        <dbReference type="ARBA" id="ARBA00023175"/>
    </source>
</evidence>
<dbReference type="SUPFAM" id="SSF52540">
    <property type="entry name" value="P-loop containing nucleoside triphosphate hydrolases"/>
    <property type="match status" value="1"/>
</dbReference>
<dbReference type="Gene3D" id="3.30.1520.10">
    <property type="entry name" value="Phox-like domain"/>
    <property type="match status" value="1"/>
</dbReference>
<comment type="subcellular location">
    <subcellularLocation>
        <location evidence="1">Cytoplasm</location>
        <location evidence="1">Cytoskeleton</location>
    </subcellularLocation>
</comment>
<dbReference type="OrthoDB" id="3176171at2759"/>
<evidence type="ECO:0000256" key="3">
    <source>
        <dbReference type="ARBA" id="ARBA00022553"/>
    </source>
</evidence>
<dbReference type="AlphaFoldDB" id="A0A6J2YFB9"/>
<evidence type="ECO:0000256" key="9">
    <source>
        <dbReference type="PROSITE-ProRule" id="PRU00283"/>
    </source>
</evidence>
<dbReference type="CDD" id="cd06874">
    <property type="entry name" value="PX_KIF16B_SNX23"/>
    <property type="match status" value="1"/>
</dbReference>
<dbReference type="SUPFAM" id="SSF49879">
    <property type="entry name" value="SMAD/FHA domain"/>
    <property type="match status" value="1"/>
</dbReference>
<feature type="domain" description="Kinesin motor" evidence="12">
    <location>
        <begin position="3"/>
        <end position="355"/>
    </location>
</feature>
<dbReference type="RefSeq" id="XP_030762643.1">
    <property type="nucleotide sequence ID" value="XM_030906783.1"/>
</dbReference>
<evidence type="ECO:0000256" key="5">
    <source>
        <dbReference type="ARBA" id="ARBA00022840"/>
    </source>
</evidence>
<dbReference type="Pfam" id="PF00498">
    <property type="entry name" value="FHA"/>
    <property type="match status" value="1"/>
</dbReference>
<sequence>MASVKVAVRVRPFNQRERDMEAQLIIQMKGKTTGILNSKANARDENIRYKEFTFDHSYWSHDFKSDNYASQESVYSDLGTEVVDCAFEGYNACVFAYGQTGSGKTFTMMGSNDNQGLIPRICKALFDRMSENSKRGTTHRVQVSYLEIYQERVADLLIDRRIKESNSLKVREHPKKGPYVQGLTTCWVTNYGHIEDCMNRGNSHRTTASTNMNDVSSRSHAIFTITFVQAGYCDGVPSETVSKIHLVDLAGSERADSTGATGQRLKEGAHINKSLVTLGSVISALAELSSSDPKDQNGQRRASFIPYRDSVLTWLLKDSLGGNSKTIMIAAISPADCNYGETLSTLRYANRAKNIINKPTVNEDPNVKLIRELRNEISKLKALMFCEQRSDVLAQQIHEKETREKELTEEWTGKWREAQAILREQTALGLRKSGAGVVLDSDRPHLVAIDDDPLSTGVTLYHLKEGTTTIGTGDESVRQDIELRGSGMETEHCTITFQNSIAILTPKPGAHVMLNSQILESPAKLSQGCIIFLGKAHVFRFNDPAEAAELRKGEKTYNNLSRLSLLSWSTPDLAISMENLGGVADEDRVDIDLQRQHLEKEKELLEKEQEQFEKSKEDFEKKKKHLEEAQAKLEIEKKIVQKEHADQTRQLHEDWISLNQQQREREMELKRKENDLIFQRQELEKERLKLLGEINGDCDTLKEMRCDFLSKFTNICRLVASRANEITFPDPQSKLLFQELAAKSQNTPLSDAESDSLVDILNSIRAPDIIQKLVNQHRKELAELQAELNRRVQTLCERQKSVEILDQKLIGLVNEQEDLKMEESNETNIIIEDSDLKDLKEKLAKRTGEELKQIEQKKLGLTLNLKRINSVDSTVANPPTSGEVQSSATLSSDTYHTAPNSCGSPVENGKLGVAPSIDQLMSDSGVELMPSSIRNHHEENFSDDLSSNEGMISDSQSTTSSVENHSPINRKNRRRDAETLRKLAQTISQQKQFILRNLDNQVPKEHLDGQITALQQLQRQYMALKYGSSSALSPATEHPLQDVDSPSPIKPLHTGSTSALYSSSLQIRNNRLPLLYNQVMYRSMPSITTDTDCDSVISITSYCLRGAGTKTHYEYDVRICTVDERWSILRRYSRFRDLHIAMKARYKDQVSKIPFPSKTLFANTEAVAQTRKRQLETYLRRLIETCRAHPSCPLAYGGPITKQALTSFSPFFRKGVFENGKYGTS</sequence>
<dbReference type="PROSITE" id="PS50067">
    <property type="entry name" value="KINESIN_MOTOR_2"/>
    <property type="match status" value="1"/>
</dbReference>
<evidence type="ECO:0000256" key="2">
    <source>
        <dbReference type="ARBA" id="ARBA00022490"/>
    </source>
</evidence>
<dbReference type="KEGG" id="soy:115887365"/>
<comment type="similarity">
    <text evidence="9">Belongs to the TRAFAC class myosin-kinesin ATPase superfamily. Kinesin family.</text>
</comment>
<evidence type="ECO:0000256" key="8">
    <source>
        <dbReference type="ARBA" id="ARBA00023212"/>
    </source>
</evidence>
<feature type="coiled-coil region" evidence="10">
    <location>
        <begin position="770"/>
        <end position="798"/>
    </location>
</feature>
<dbReference type="InterPro" id="IPR001752">
    <property type="entry name" value="Kinesin_motor_dom"/>
</dbReference>
<feature type="binding site" evidence="9">
    <location>
        <begin position="98"/>
        <end position="105"/>
    </location>
    <ligand>
        <name>ATP</name>
        <dbReference type="ChEBI" id="CHEBI:30616"/>
    </ligand>
</feature>
<evidence type="ECO:0000256" key="6">
    <source>
        <dbReference type="ARBA" id="ARBA00023054"/>
    </source>
</evidence>
<dbReference type="FunFam" id="3.40.850.10:FF:000021">
    <property type="entry name" value="kinesin-like protein KIF16B isoform X1"/>
    <property type="match status" value="1"/>
</dbReference>
<dbReference type="GO" id="GO:0035091">
    <property type="term" value="F:phosphatidylinositol binding"/>
    <property type="evidence" value="ECO:0007669"/>
    <property type="project" value="InterPro"/>
</dbReference>
<keyword evidence="5 9" id="KW-0067">ATP-binding</keyword>
<dbReference type="PROSITE" id="PS50195">
    <property type="entry name" value="PX"/>
    <property type="match status" value="1"/>
</dbReference>
<dbReference type="PANTHER" id="PTHR47117:SF6">
    <property type="entry name" value="KINESIN-LIKE PROTEIN KIF16B"/>
    <property type="match status" value="1"/>
</dbReference>
<dbReference type="GO" id="GO:0005737">
    <property type="term" value="C:cytoplasm"/>
    <property type="evidence" value="ECO:0007669"/>
    <property type="project" value="UniProtKB-ARBA"/>
</dbReference>
<dbReference type="GO" id="GO:0003777">
    <property type="term" value="F:microtubule motor activity"/>
    <property type="evidence" value="ECO:0007669"/>
    <property type="project" value="InterPro"/>
</dbReference>
<keyword evidence="6 10" id="KW-0175">Coiled coil</keyword>
<evidence type="ECO:0000256" key="11">
    <source>
        <dbReference type="SAM" id="MobiDB-lite"/>
    </source>
</evidence>
<keyword evidence="8" id="KW-0206">Cytoskeleton</keyword>
<dbReference type="GO" id="GO:0007018">
    <property type="term" value="P:microtubule-based movement"/>
    <property type="evidence" value="ECO:0007669"/>
    <property type="project" value="InterPro"/>
</dbReference>
<feature type="coiled-coil region" evidence="10">
    <location>
        <begin position="588"/>
        <end position="689"/>
    </location>
</feature>
<dbReference type="GO" id="GO:0005524">
    <property type="term" value="F:ATP binding"/>
    <property type="evidence" value="ECO:0007669"/>
    <property type="project" value="UniProtKB-UniRule"/>
</dbReference>
<feature type="region of interest" description="Disordered" evidence="11">
    <location>
        <begin position="938"/>
        <end position="977"/>
    </location>
</feature>
<dbReference type="FunFam" id="2.60.200.20:FF:000005">
    <property type="entry name" value="Kinesin family member 16B"/>
    <property type="match status" value="1"/>
</dbReference>
<evidence type="ECO:0000313" key="15">
    <source>
        <dbReference type="RefSeq" id="XP_030762643.1"/>
    </source>
</evidence>
<name>A0A6J2YFB9_SITOR</name>
<dbReference type="GO" id="GO:0005856">
    <property type="term" value="C:cytoskeleton"/>
    <property type="evidence" value="ECO:0007669"/>
    <property type="project" value="UniProtKB-SubCell"/>
</dbReference>
<dbReference type="SUPFAM" id="SSF64268">
    <property type="entry name" value="PX domain"/>
    <property type="match status" value="1"/>
</dbReference>
<dbReference type="Pfam" id="PF00225">
    <property type="entry name" value="Kinesin"/>
    <property type="match status" value="1"/>
</dbReference>
<dbReference type="InterPro" id="IPR036871">
    <property type="entry name" value="PX_dom_sf"/>
</dbReference>
<dbReference type="InterPro" id="IPR036961">
    <property type="entry name" value="Kinesin_motor_dom_sf"/>
</dbReference>
<dbReference type="PRINTS" id="PR00380">
    <property type="entry name" value="KINESINHEAVY"/>
</dbReference>
<dbReference type="PANTHER" id="PTHR47117">
    <property type="entry name" value="STAR-RELATED LIPID TRANSFER PROTEIN 9"/>
    <property type="match status" value="1"/>
</dbReference>
<feature type="region of interest" description="Disordered" evidence="11">
    <location>
        <begin position="1032"/>
        <end position="1055"/>
    </location>
</feature>
<protein>
    <submittedName>
        <fullName evidence="15">Kinesin-like protein Klp98A</fullName>
    </submittedName>
</protein>
<organism evidence="14 15">
    <name type="scientific">Sitophilus oryzae</name>
    <name type="common">Rice weevil</name>
    <name type="synonym">Curculio oryzae</name>
    <dbReference type="NCBI Taxonomy" id="7048"/>
    <lineage>
        <taxon>Eukaryota</taxon>
        <taxon>Metazoa</taxon>
        <taxon>Ecdysozoa</taxon>
        <taxon>Arthropoda</taxon>
        <taxon>Hexapoda</taxon>
        <taxon>Insecta</taxon>
        <taxon>Pterygota</taxon>
        <taxon>Neoptera</taxon>
        <taxon>Endopterygota</taxon>
        <taxon>Coleoptera</taxon>
        <taxon>Polyphaga</taxon>
        <taxon>Cucujiformia</taxon>
        <taxon>Curculionidae</taxon>
        <taxon>Dryophthorinae</taxon>
        <taxon>Sitophilus</taxon>
    </lineage>
</organism>
<dbReference type="GO" id="GO:0008017">
    <property type="term" value="F:microtubule binding"/>
    <property type="evidence" value="ECO:0007669"/>
    <property type="project" value="InterPro"/>
</dbReference>
<evidence type="ECO:0000256" key="4">
    <source>
        <dbReference type="ARBA" id="ARBA00022741"/>
    </source>
</evidence>
<evidence type="ECO:0000259" key="13">
    <source>
        <dbReference type="PROSITE" id="PS50195"/>
    </source>
</evidence>
<reference evidence="15" key="1">
    <citation type="submission" date="2025-08" db="UniProtKB">
        <authorList>
            <consortium name="RefSeq"/>
        </authorList>
    </citation>
    <scope>IDENTIFICATION</scope>
    <source>
        <tissue evidence="15">Gonads</tissue>
    </source>
</reference>
<keyword evidence="3" id="KW-0597">Phosphoprotein</keyword>
<dbReference type="CDD" id="cd01365">
    <property type="entry name" value="KISc_KIF1A_KIF1B"/>
    <property type="match status" value="1"/>
</dbReference>
<keyword evidence="7 9" id="KW-0505">Motor protein</keyword>
<dbReference type="FunFam" id="3.30.1520.10:FF:000044">
    <property type="entry name" value="Kinesin-like protein KIF16B"/>
    <property type="match status" value="1"/>
</dbReference>
<keyword evidence="4 9" id="KW-0547">Nucleotide-binding</keyword>
<proteinExistence type="inferred from homology"/>
<dbReference type="Pfam" id="PF00787">
    <property type="entry name" value="PX"/>
    <property type="match status" value="1"/>
</dbReference>
<evidence type="ECO:0000256" key="10">
    <source>
        <dbReference type="SAM" id="Coils"/>
    </source>
</evidence>
<dbReference type="Gene3D" id="3.40.850.10">
    <property type="entry name" value="Kinesin motor domain"/>
    <property type="match status" value="1"/>
</dbReference>
<feature type="compositionally biased region" description="Polar residues" evidence="11">
    <location>
        <begin position="943"/>
        <end position="967"/>
    </location>
</feature>
<dbReference type="InParanoid" id="A0A6J2YFB9"/>
<evidence type="ECO:0000256" key="1">
    <source>
        <dbReference type="ARBA" id="ARBA00004245"/>
    </source>
</evidence>
<keyword evidence="2" id="KW-0963">Cytoplasm</keyword>
<dbReference type="InterPro" id="IPR000253">
    <property type="entry name" value="FHA_dom"/>
</dbReference>
<dbReference type="FunCoup" id="A0A6J2YFB9">
    <property type="interactions" value="784"/>
</dbReference>
<dbReference type="InterPro" id="IPR008984">
    <property type="entry name" value="SMAD_FHA_dom_sf"/>
</dbReference>
<dbReference type="InterPro" id="IPR001683">
    <property type="entry name" value="PX_dom"/>
</dbReference>
<evidence type="ECO:0000313" key="14">
    <source>
        <dbReference type="Proteomes" id="UP000504635"/>
    </source>
</evidence>
<dbReference type="CDD" id="cd22708">
    <property type="entry name" value="FHA_KIF16"/>
    <property type="match status" value="1"/>
</dbReference>
<dbReference type="Proteomes" id="UP000504635">
    <property type="component" value="Unplaced"/>
</dbReference>
<dbReference type="Gene3D" id="2.60.200.20">
    <property type="match status" value="1"/>
</dbReference>
<dbReference type="CTD" id="43310"/>
<dbReference type="InterPro" id="IPR019821">
    <property type="entry name" value="Kinesin_motor_CS"/>
</dbReference>
<dbReference type="InterPro" id="IPR027417">
    <property type="entry name" value="P-loop_NTPase"/>
</dbReference>
<accession>A0A6J2YFB9</accession>
<keyword evidence="14" id="KW-1185">Reference proteome</keyword>
<gene>
    <name evidence="15" type="primary">LOC115887365</name>
</gene>
<evidence type="ECO:0000259" key="12">
    <source>
        <dbReference type="PROSITE" id="PS50067"/>
    </source>
</evidence>
<dbReference type="SMART" id="SM00129">
    <property type="entry name" value="KISc"/>
    <property type="match status" value="1"/>
</dbReference>